<keyword evidence="3" id="KW-1185">Reference proteome</keyword>
<dbReference type="InterPro" id="IPR003680">
    <property type="entry name" value="Flavodoxin_fold"/>
</dbReference>
<feature type="domain" description="Flavodoxin-like fold" evidence="1">
    <location>
        <begin position="3"/>
        <end position="188"/>
    </location>
</feature>
<comment type="caution">
    <text evidence="2">The sequence shown here is derived from an EMBL/GenBank/DDBJ whole genome shotgun (WGS) entry which is preliminary data.</text>
</comment>
<gene>
    <name evidence="2" type="ORF">ACFQGO_00340</name>
</gene>
<reference evidence="3" key="1">
    <citation type="journal article" date="2019" name="Int. J. Syst. Evol. Microbiol.">
        <title>The Global Catalogue of Microorganisms (GCM) 10K type strain sequencing project: providing services to taxonomists for standard genome sequencing and annotation.</title>
        <authorList>
            <consortium name="The Broad Institute Genomics Platform"/>
            <consortium name="The Broad Institute Genome Sequencing Center for Infectious Disease"/>
            <person name="Wu L."/>
            <person name="Ma J."/>
        </authorList>
    </citation>
    <scope>NUCLEOTIDE SEQUENCE [LARGE SCALE GENOMIC DNA]</scope>
    <source>
        <strain evidence="3">JCM 9918</strain>
    </source>
</reference>
<evidence type="ECO:0000259" key="1">
    <source>
        <dbReference type="Pfam" id="PF02525"/>
    </source>
</evidence>
<protein>
    <submittedName>
        <fullName evidence="2">FMN-dependent NADH-azoreductase</fullName>
    </submittedName>
</protein>
<name>A0ABW1AYX9_9ACTN</name>
<dbReference type="SUPFAM" id="SSF52218">
    <property type="entry name" value="Flavoproteins"/>
    <property type="match status" value="1"/>
</dbReference>
<dbReference type="InterPro" id="IPR029039">
    <property type="entry name" value="Flavoprotein-like_sf"/>
</dbReference>
<dbReference type="PANTHER" id="PTHR43741">
    <property type="entry name" value="FMN-DEPENDENT NADH-AZOREDUCTASE 1"/>
    <property type="match status" value="1"/>
</dbReference>
<dbReference type="InterPro" id="IPR050104">
    <property type="entry name" value="FMN-dep_NADH:Q_OxRdtase_AzoR1"/>
</dbReference>
<dbReference type="EMBL" id="JBHSNZ010000001">
    <property type="protein sequence ID" value="MFC5805978.1"/>
    <property type="molecule type" value="Genomic_DNA"/>
</dbReference>
<dbReference type="RefSeq" id="WP_272169732.1">
    <property type="nucleotide sequence ID" value="NZ_JAQOSL010000012.1"/>
</dbReference>
<dbReference type="Pfam" id="PF02525">
    <property type="entry name" value="Flavodoxin_2"/>
    <property type="match status" value="1"/>
</dbReference>
<evidence type="ECO:0000313" key="3">
    <source>
        <dbReference type="Proteomes" id="UP001596112"/>
    </source>
</evidence>
<sequence length="204" mass="22337">MNRLLHIVSSPRGSASQSLTLAHTFIDAYREAHPGAEVNTFDLWDGTLPSFGPTAVAARAGVLAGRPLVGQQASVWQSITQTYARFAEHHGYLFSVPVWNGDVPYVLKQFIDVVSQPRLLLDVHEEGVAPAPALTGKKAAVIYASDGWGPGSVREDGTCLEKWLRWVGVRDIDAVFSHHHPAAEETDLTHRRAWNHARQAGLAF</sequence>
<accession>A0ABW1AYX9</accession>
<dbReference type="Proteomes" id="UP001596112">
    <property type="component" value="Unassembled WGS sequence"/>
</dbReference>
<dbReference type="PANTHER" id="PTHR43741:SF4">
    <property type="entry name" value="FMN-DEPENDENT NADH:QUINONE OXIDOREDUCTASE"/>
    <property type="match status" value="1"/>
</dbReference>
<evidence type="ECO:0000313" key="2">
    <source>
        <dbReference type="EMBL" id="MFC5805978.1"/>
    </source>
</evidence>
<dbReference type="Gene3D" id="3.40.50.360">
    <property type="match status" value="1"/>
</dbReference>
<proteinExistence type="predicted"/>
<organism evidence="2 3">
    <name type="scientific">Streptomyces heilongjiangensis</name>
    <dbReference type="NCBI Taxonomy" id="945052"/>
    <lineage>
        <taxon>Bacteria</taxon>
        <taxon>Bacillati</taxon>
        <taxon>Actinomycetota</taxon>
        <taxon>Actinomycetes</taxon>
        <taxon>Kitasatosporales</taxon>
        <taxon>Streptomycetaceae</taxon>
        <taxon>Streptomyces</taxon>
    </lineage>
</organism>